<proteinExistence type="predicted"/>
<sequence>MADVGPVSEAPLRVAVISVGLPYPATGASTVVFNYYMKALCAARYKIDHVVVAEADWSVETEKAYRNDIGAAANFSLKRFSAVPVVSASRMALTEHPRLSKVRDYLKSLSPDAIVCFDIECALIAAPIDAAKFAWIGDLHYQTAWYHFLYSVQESLKNALSTVWILRRIALWKDIYRRSLSRFSDVIVCAHRSVADLSRLGLTTRFAPYPWPAAANHEDELPKKPDKPSFIFFGKLGGLGSRSSFHFLLERLYPKLVSIWGRGGFVIDICGMQGLPDWVERAITGKPEFRFLGFVANLDSQMRHYHAMVVPIDVPIGNRTRILTAQAGVLPVVAHESVALGNPSLVDGDTCRLARGAGEFAAALRWSFEKPEEARRMAERGRKSWELEYSPAAAADVFVKAIQSHLVGQRA</sequence>
<dbReference type="Proteomes" id="UP000263993">
    <property type="component" value="Unassembled WGS sequence"/>
</dbReference>
<name>A0A371B6F7_9BRAD</name>
<dbReference type="AlphaFoldDB" id="A0A371B6F7"/>
<accession>A0A371B6F7</accession>
<protein>
    <submittedName>
        <fullName evidence="1">Glycosyltransferase family 1 protein</fullName>
    </submittedName>
</protein>
<dbReference type="RefSeq" id="WP_115515172.1">
    <property type="nucleotide sequence ID" value="NZ_QRGO01000001.1"/>
</dbReference>
<dbReference type="OrthoDB" id="8265932at2"/>
<dbReference type="EMBL" id="QRGO01000001">
    <property type="protein sequence ID" value="RDV03144.1"/>
    <property type="molecule type" value="Genomic_DNA"/>
</dbReference>
<keyword evidence="2" id="KW-1185">Reference proteome</keyword>
<reference evidence="2" key="1">
    <citation type="submission" date="2018-08" db="EMBL/GenBank/DDBJ databases">
        <authorList>
            <person name="Kim S.-J."/>
            <person name="Jung G.-Y."/>
        </authorList>
    </citation>
    <scope>NUCLEOTIDE SEQUENCE [LARGE SCALE GENOMIC DNA]</scope>
    <source>
        <strain evidence="2">GY_H</strain>
    </source>
</reference>
<comment type="caution">
    <text evidence="1">The sequence shown here is derived from an EMBL/GenBank/DDBJ whole genome shotgun (WGS) entry which is preliminary data.</text>
</comment>
<gene>
    <name evidence="1" type="ORF">DXH78_00195</name>
</gene>
<organism evidence="1 2">
    <name type="scientific">Undibacter mobilis</name>
    <dbReference type="NCBI Taxonomy" id="2292256"/>
    <lineage>
        <taxon>Bacteria</taxon>
        <taxon>Pseudomonadati</taxon>
        <taxon>Pseudomonadota</taxon>
        <taxon>Alphaproteobacteria</taxon>
        <taxon>Hyphomicrobiales</taxon>
        <taxon>Nitrobacteraceae</taxon>
        <taxon>Undibacter</taxon>
    </lineage>
</organism>
<dbReference type="Pfam" id="PF13692">
    <property type="entry name" value="Glyco_trans_1_4"/>
    <property type="match status" value="1"/>
</dbReference>
<evidence type="ECO:0000313" key="1">
    <source>
        <dbReference type="EMBL" id="RDV03144.1"/>
    </source>
</evidence>
<dbReference type="SUPFAM" id="SSF53756">
    <property type="entry name" value="UDP-Glycosyltransferase/glycogen phosphorylase"/>
    <property type="match status" value="1"/>
</dbReference>
<dbReference type="GO" id="GO:0016740">
    <property type="term" value="F:transferase activity"/>
    <property type="evidence" value="ECO:0007669"/>
    <property type="project" value="UniProtKB-KW"/>
</dbReference>
<evidence type="ECO:0000313" key="2">
    <source>
        <dbReference type="Proteomes" id="UP000263993"/>
    </source>
</evidence>
<keyword evidence="1" id="KW-0808">Transferase</keyword>
<dbReference type="Gene3D" id="3.40.50.2000">
    <property type="entry name" value="Glycogen Phosphorylase B"/>
    <property type="match status" value="1"/>
</dbReference>